<organism evidence="8 9">
    <name type="scientific">Drosophila virilis</name>
    <name type="common">Fruit fly</name>
    <dbReference type="NCBI Taxonomy" id="7244"/>
    <lineage>
        <taxon>Eukaryota</taxon>
        <taxon>Metazoa</taxon>
        <taxon>Ecdysozoa</taxon>
        <taxon>Arthropoda</taxon>
        <taxon>Hexapoda</taxon>
        <taxon>Insecta</taxon>
        <taxon>Pterygota</taxon>
        <taxon>Neoptera</taxon>
        <taxon>Endopterygota</taxon>
        <taxon>Diptera</taxon>
        <taxon>Brachycera</taxon>
        <taxon>Muscomorpha</taxon>
        <taxon>Ephydroidea</taxon>
        <taxon>Drosophilidae</taxon>
        <taxon>Drosophila</taxon>
    </lineage>
</organism>
<comment type="similarity">
    <text evidence="1 6">Belongs to the type-B carboxylesterase/lipase family.</text>
</comment>
<dbReference type="AlphaFoldDB" id="B4M9G9"/>
<dbReference type="InterPro" id="IPR019826">
    <property type="entry name" value="Carboxylesterase_B_AS"/>
</dbReference>
<dbReference type="PhylomeDB" id="B4M9G9"/>
<dbReference type="OrthoDB" id="6846267at2759"/>
<dbReference type="KEGG" id="dvi:6634035"/>
<dbReference type="Proteomes" id="UP000008792">
    <property type="component" value="Unassembled WGS sequence"/>
</dbReference>
<evidence type="ECO:0000313" key="9">
    <source>
        <dbReference type="Proteomes" id="UP000008792"/>
    </source>
</evidence>
<dbReference type="OMA" id="DGIIGHG"/>
<evidence type="ECO:0000256" key="6">
    <source>
        <dbReference type="RuleBase" id="RU361235"/>
    </source>
</evidence>
<dbReference type="HOGENOM" id="CLU_006586_13_2_1"/>
<evidence type="ECO:0000256" key="2">
    <source>
        <dbReference type="ARBA" id="ARBA00022487"/>
    </source>
</evidence>
<evidence type="ECO:0000256" key="3">
    <source>
        <dbReference type="ARBA" id="ARBA00022801"/>
    </source>
</evidence>
<keyword evidence="3 6" id="KW-0378">Hydrolase</keyword>
<accession>B4M9G9</accession>
<dbReference type="STRING" id="7244.B4M9G9"/>
<feature type="chain" id="PRO_5005123278" description="Carboxylic ester hydrolase" evidence="6">
    <location>
        <begin position="27"/>
        <end position="567"/>
    </location>
</feature>
<dbReference type="EC" id="3.1.1.-" evidence="6"/>
<evidence type="ECO:0000259" key="7">
    <source>
        <dbReference type="Pfam" id="PF00135"/>
    </source>
</evidence>
<sequence>MEYMACLFNRLVVLLVVVLLPRFCLAEEPRDGDPVVTTSLGLIQGTIMSSFSKKTIYAFRGVPYAQPPVGDLRFLPPRPAVAWGPAIFNATSDSLICPQTGITLFMSEDCLKLNVFTKNLTASLPVIVYIHGGANVMGSGHSQYEAGPQYLLEHDVVMVAFNYRLGALGFLSGSNNAYLDQVMALEWVQSHISRFGGNPKKVTLLGLSAGAMAVSLHLASPLSTDLFHGAILMSGSATNHFSIHNMFWTRLLARQLACPMYDLFDLTECLRNVTWQRIVEVCSNWEQYKFVNMKWNYEIDGYFMPQHPSALIGKGMFNRVPLLVSFTSNEMDYTTLGKLENDLLLHDIITNFNEYAPELFLYEYDAKKTRRIKNFYLGADTNELNATNIEQLGQIFSDGIIGHGVYRLVEMAREYTEVYYTRMDYIGKRSLSAPLTAEGLPKGVGHADDWQYVMPGLWYGSLMSQDHKDIFMMERLTGWITHFATAGQPMVISSQFWPPCSNTQMLLLYNNNDTRLGAPAFVDRYAVWDQLFPDTHANGAAQCQLQLVSVVVVAVGVVLSGLLCKLM</sequence>
<dbReference type="FunCoup" id="B4M9G9">
    <property type="interactions" value="76"/>
</dbReference>
<proteinExistence type="inferred from homology"/>
<dbReference type="ESTHER" id="drovi-b4m9g9">
    <property type="family name" value="Carb_B_Arthropoda"/>
</dbReference>
<dbReference type="PANTHER" id="PTHR43142">
    <property type="entry name" value="CARBOXYLIC ESTER HYDROLASE"/>
    <property type="match status" value="1"/>
</dbReference>
<keyword evidence="9" id="KW-1185">Reference proteome</keyword>
<keyword evidence="4" id="KW-1015">Disulfide bond</keyword>
<dbReference type="Gene3D" id="3.40.50.1820">
    <property type="entry name" value="alpha/beta hydrolase"/>
    <property type="match status" value="1"/>
</dbReference>
<dbReference type="eggNOG" id="KOG1516">
    <property type="taxonomic scope" value="Eukaryota"/>
</dbReference>
<keyword evidence="5" id="KW-0325">Glycoprotein</keyword>
<reference evidence="8 9" key="1">
    <citation type="journal article" date="2007" name="Nature">
        <title>Evolution of genes and genomes on the Drosophila phylogeny.</title>
        <authorList>
            <consortium name="Drosophila 12 Genomes Consortium"/>
            <person name="Clark A.G."/>
            <person name="Eisen M.B."/>
            <person name="Smith D.R."/>
            <person name="Bergman C.M."/>
            <person name="Oliver B."/>
            <person name="Markow T.A."/>
            <person name="Kaufman T.C."/>
            <person name="Kellis M."/>
            <person name="Gelbart W."/>
            <person name="Iyer V.N."/>
            <person name="Pollard D.A."/>
            <person name="Sackton T.B."/>
            <person name="Larracuente A.M."/>
            <person name="Singh N.D."/>
            <person name="Abad J.P."/>
            <person name="Abt D.N."/>
            <person name="Adryan B."/>
            <person name="Aguade M."/>
            <person name="Akashi H."/>
            <person name="Anderson W.W."/>
            <person name="Aquadro C.F."/>
            <person name="Ardell D.H."/>
            <person name="Arguello R."/>
            <person name="Artieri C.G."/>
            <person name="Barbash D.A."/>
            <person name="Barker D."/>
            <person name="Barsanti P."/>
            <person name="Batterham P."/>
            <person name="Batzoglou S."/>
            <person name="Begun D."/>
            <person name="Bhutkar A."/>
            <person name="Blanco E."/>
            <person name="Bosak S.A."/>
            <person name="Bradley R.K."/>
            <person name="Brand A.D."/>
            <person name="Brent M.R."/>
            <person name="Brooks A.N."/>
            <person name="Brown R.H."/>
            <person name="Butlin R.K."/>
            <person name="Caggese C."/>
            <person name="Calvi B.R."/>
            <person name="Bernardo de Carvalho A."/>
            <person name="Caspi A."/>
            <person name="Castrezana S."/>
            <person name="Celniker S.E."/>
            <person name="Chang J.L."/>
            <person name="Chapple C."/>
            <person name="Chatterji S."/>
            <person name="Chinwalla A."/>
            <person name="Civetta A."/>
            <person name="Clifton S.W."/>
            <person name="Comeron J.M."/>
            <person name="Costello J.C."/>
            <person name="Coyne J.A."/>
            <person name="Daub J."/>
            <person name="David R.G."/>
            <person name="Delcher A.L."/>
            <person name="Delehaunty K."/>
            <person name="Do C.B."/>
            <person name="Ebling H."/>
            <person name="Edwards K."/>
            <person name="Eickbush T."/>
            <person name="Evans J.D."/>
            <person name="Filipski A."/>
            <person name="Findeiss S."/>
            <person name="Freyhult E."/>
            <person name="Fulton L."/>
            <person name="Fulton R."/>
            <person name="Garcia A.C."/>
            <person name="Gardiner A."/>
            <person name="Garfield D.A."/>
            <person name="Garvin B.E."/>
            <person name="Gibson G."/>
            <person name="Gilbert D."/>
            <person name="Gnerre S."/>
            <person name="Godfrey J."/>
            <person name="Good R."/>
            <person name="Gotea V."/>
            <person name="Gravely B."/>
            <person name="Greenberg A.J."/>
            <person name="Griffiths-Jones S."/>
            <person name="Gross S."/>
            <person name="Guigo R."/>
            <person name="Gustafson E.A."/>
            <person name="Haerty W."/>
            <person name="Hahn M.W."/>
            <person name="Halligan D.L."/>
            <person name="Halpern A.L."/>
            <person name="Halter G.M."/>
            <person name="Han M.V."/>
            <person name="Heger A."/>
            <person name="Hillier L."/>
            <person name="Hinrichs A.S."/>
            <person name="Holmes I."/>
            <person name="Hoskins R.A."/>
            <person name="Hubisz M.J."/>
            <person name="Hultmark D."/>
            <person name="Huntley M.A."/>
            <person name="Jaffe D.B."/>
            <person name="Jagadeeshan S."/>
            <person name="Jeck W.R."/>
            <person name="Johnson J."/>
            <person name="Jones C.D."/>
            <person name="Jordan W.C."/>
            <person name="Karpen G.H."/>
            <person name="Kataoka E."/>
            <person name="Keightley P.D."/>
            <person name="Kheradpour P."/>
            <person name="Kirkness E.F."/>
            <person name="Koerich L.B."/>
            <person name="Kristiansen K."/>
            <person name="Kudrna D."/>
            <person name="Kulathinal R.J."/>
            <person name="Kumar S."/>
            <person name="Kwok R."/>
            <person name="Lander E."/>
            <person name="Langley C.H."/>
            <person name="Lapoint R."/>
            <person name="Lazzaro B.P."/>
            <person name="Lee S.J."/>
            <person name="Levesque L."/>
            <person name="Li R."/>
            <person name="Lin C.F."/>
            <person name="Lin M.F."/>
            <person name="Lindblad-Toh K."/>
            <person name="Llopart A."/>
            <person name="Long M."/>
            <person name="Low L."/>
            <person name="Lozovsky E."/>
            <person name="Lu J."/>
            <person name="Luo M."/>
            <person name="Machado C.A."/>
            <person name="Makalowski W."/>
            <person name="Marzo M."/>
            <person name="Matsuda M."/>
            <person name="Matzkin L."/>
            <person name="McAllister B."/>
            <person name="McBride C.S."/>
            <person name="McKernan B."/>
            <person name="McKernan K."/>
            <person name="Mendez-Lago M."/>
            <person name="Minx P."/>
            <person name="Mollenhauer M.U."/>
            <person name="Montooth K."/>
            <person name="Mount S.M."/>
            <person name="Mu X."/>
            <person name="Myers E."/>
            <person name="Negre B."/>
            <person name="Newfeld S."/>
            <person name="Nielsen R."/>
            <person name="Noor M.A."/>
            <person name="O'Grady P."/>
            <person name="Pachter L."/>
            <person name="Papaceit M."/>
            <person name="Parisi M.J."/>
            <person name="Parisi M."/>
            <person name="Parts L."/>
            <person name="Pedersen J.S."/>
            <person name="Pesole G."/>
            <person name="Phillippy A.M."/>
            <person name="Ponting C.P."/>
            <person name="Pop M."/>
            <person name="Porcelli D."/>
            <person name="Powell J.R."/>
            <person name="Prohaska S."/>
            <person name="Pruitt K."/>
            <person name="Puig M."/>
            <person name="Quesneville H."/>
            <person name="Ram K.R."/>
            <person name="Rand D."/>
            <person name="Rasmussen M.D."/>
            <person name="Reed L.K."/>
            <person name="Reenan R."/>
            <person name="Reily A."/>
            <person name="Remington K.A."/>
            <person name="Rieger T.T."/>
            <person name="Ritchie M.G."/>
            <person name="Robin C."/>
            <person name="Rogers Y.H."/>
            <person name="Rohde C."/>
            <person name="Rozas J."/>
            <person name="Rubenfield M.J."/>
            <person name="Ruiz A."/>
            <person name="Russo S."/>
            <person name="Salzberg S.L."/>
            <person name="Sanchez-Gracia A."/>
            <person name="Saranga D.J."/>
            <person name="Sato H."/>
            <person name="Schaeffer S.W."/>
            <person name="Schatz M.C."/>
            <person name="Schlenke T."/>
            <person name="Schwartz R."/>
            <person name="Segarra C."/>
            <person name="Singh R.S."/>
            <person name="Sirot L."/>
            <person name="Sirota M."/>
            <person name="Sisneros N.B."/>
            <person name="Smith C.D."/>
            <person name="Smith T.F."/>
            <person name="Spieth J."/>
            <person name="Stage D.E."/>
            <person name="Stark A."/>
            <person name="Stephan W."/>
            <person name="Strausberg R.L."/>
            <person name="Strempel S."/>
            <person name="Sturgill D."/>
            <person name="Sutton G."/>
            <person name="Sutton G.G."/>
            <person name="Tao W."/>
            <person name="Teichmann S."/>
            <person name="Tobari Y.N."/>
            <person name="Tomimura Y."/>
            <person name="Tsolas J.M."/>
            <person name="Valente V.L."/>
            <person name="Venter E."/>
            <person name="Venter J.C."/>
            <person name="Vicario S."/>
            <person name="Vieira F.G."/>
            <person name="Vilella A.J."/>
            <person name="Villasante A."/>
            <person name="Walenz B."/>
            <person name="Wang J."/>
            <person name="Wasserman M."/>
            <person name="Watts T."/>
            <person name="Wilson D."/>
            <person name="Wilson R.K."/>
            <person name="Wing R.A."/>
            <person name="Wolfner M.F."/>
            <person name="Wong A."/>
            <person name="Wong G.K."/>
            <person name="Wu C.I."/>
            <person name="Wu G."/>
            <person name="Yamamoto D."/>
            <person name="Yang H.P."/>
            <person name="Yang S.P."/>
            <person name="Yorke J.A."/>
            <person name="Yoshida K."/>
            <person name="Zdobnov E."/>
            <person name="Zhang P."/>
            <person name="Zhang Y."/>
            <person name="Zimin A.V."/>
            <person name="Baldwin J."/>
            <person name="Abdouelleil A."/>
            <person name="Abdulkadir J."/>
            <person name="Abebe A."/>
            <person name="Abera B."/>
            <person name="Abreu J."/>
            <person name="Acer S.C."/>
            <person name="Aftuck L."/>
            <person name="Alexander A."/>
            <person name="An P."/>
            <person name="Anderson E."/>
            <person name="Anderson S."/>
            <person name="Arachi H."/>
            <person name="Azer M."/>
            <person name="Bachantsang P."/>
            <person name="Barry A."/>
            <person name="Bayul T."/>
            <person name="Berlin A."/>
            <person name="Bessette D."/>
            <person name="Bloom T."/>
            <person name="Blye J."/>
            <person name="Boguslavskiy L."/>
            <person name="Bonnet C."/>
            <person name="Boukhgalter B."/>
            <person name="Bourzgui I."/>
            <person name="Brown A."/>
            <person name="Cahill P."/>
            <person name="Channer S."/>
            <person name="Cheshatsang Y."/>
            <person name="Chuda L."/>
            <person name="Citroen M."/>
            <person name="Collymore A."/>
            <person name="Cooke P."/>
            <person name="Costello M."/>
            <person name="D'Aco K."/>
            <person name="Daza R."/>
            <person name="De Haan G."/>
            <person name="DeGray S."/>
            <person name="DeMaso C."/>
            <person name="Dhargay N."/>
            <person name="Dooley K."/>
            <person name="Dooley E."/>
            <person name="Doricent M."/>
            <person name="Dorje P."/>
            <person name="Dorjee K."/>
            <person name="Dupes A."/>
            <person name="Elong R."/>
            <person name="Falk J."/>
            <person name="Farina A."/>
            <person name="Faro S."/>
            <person name="Ferguson D."/>
            <person name="Fisher S."/>
            <person name="Foley C.D."/>
            <person name="Franke A."/>
            <person name="Friedrich D."/>
            <person name="Gadbois L."/>
            <person name="Gearin G."/>
            <person name="Gearin C.R."/>
            <person name="Giannoukos G."/>
            <person name="Goode T."/>
            <person name="Graham J."/>
            <person name="Grandbois E."/>
            <person name="Grewal S."/>
            <person name="Gyaltsen K."/>
            <person name="Hafez N."/>
            <person name="Hagos B."/>
            <person name="Hall J."/>
            <person name="Henson C."/>
            <person name="Hollinger A."/>
            <person name="Honan T."/>
            <person name="Huard M.D."/>
            <person name="Hughes L."/>
            <person name="Hurhula B."/>
            <person name="Husby M.E."/>
            <person name="Kamat A."/>
            <person name="Kanga B."/>
            <person name="Kashin S."/>
            <person name="Khazanovich D."/>
            <person name="Kisner P."/>
            <person name="Lance K."/>
            <person name="Lara M."/>
            <person name="Lee W."/>
            <person name="Lennon N."/>
            <person name="Letendre F."/>
            <person name="LeVine R."/>
            <person name="Lipovsky A."/>
            <person name="Liu X."/>
            <person name="Liu J."/>
            <person name="Liu S."/>
            <person name="Lokyitsang T."/>
            <person name="Lokyitsang Y."/>
            <person name="Lubonja R."/>
            <person name="Lui A."/>
            <person name="MacDonald P."/>
            <person name="Magnisalis V."/>
            <person name="Maru K."/>
            <person name="Matthews C."/>
            <person name="McCusker W."/>
            <person name="McDonough S."/>
            <person name="Mehta T."/>
            <person name="Meldrim J."/>
            <person name="Meneus L."/>
            <person name="Mihai O."/>
            <person name="Mihalev A."/>
            <person name="Mihova T."/>
            <person name="Mittelman R."/>
            <person name="Mlenga V."/>
            <person name="Montmayeur A."/>
            <person name="Mulrain L."/>
            <person name="Navidi A."/>
            <person name="Naylor J."/>
            <person name="Negash T."/>
            <person name="Nguyen T."/>
            <person name="Nguyen N."/>
            <person name="Nicol R."/>
            <person name="Norbu C."/>
            <person name="Norbu N."/>
            <person name="Novod N."/>
            <person name="O'Neill B."/>
            <person name="Osman S."/>
            <person name="Markiewicz E."/>
            <person name="Oyono O.L."/>
            <person name="Patti C."/>
            <person name="Phunkhang P."/>
            <person name="Pierre F."/>
            <person name="Priest M."/>
            <person name="Raghuraman S."/>
            <person name="Rege F."/>
            <person name="Reyes R."/>
            <person name="Rise C."/>
            <person name="Rogov P."/>
            <person name="Ross K."/>
            <person name="Ryan E."/>
            <person name="Settipalli S."/>
            <person name="Shea T."/>
            <person name="Sherpa N."/>
            <person name="Shi L."/>
            <person name="Shih D."/>
            <person name="Sparrow T."/>
            <person name="Spaulding J."/>
            <person name="Stalker J."/>
            <person name="Stange-Thomann N."/>
            <person name="Stavropoulos S."/>
            <person name="Stone C."/>
            <person name="Strader C."/>
            <person name="Tesfaye S."/>
            <person name="Thomson T."/>
            <person name="Thoulutsang Y."/>
            <person name="Thoulutsang D."/>
            <person name="Topham K."/>
            <person name="Topping I."/>
            <person name="Tsamla T."/>
            <person name="Vassiliev H."/>
            <person name="Vo A."/>
            <person name="Wangchuk T."/>
            <person name="Wangdi T."/>
            <person name="Weiand M."/>
            <person name="Wilkinson J."/>
            <person name="Wilson A."/>
            <person name="Yadav S."/>
            <person name="Young G."/>
            <person name="Yu Q."/>
            <person name="Zembek L."/>
            <person name="Zhong D."/>
            <person name="Zimmer A."/>
            <person name="Zwirko Z."/>
            <person name="Jaffe D.B."/>
            <person name="Alvarez P."/>
            <person name="Brockman W."/>
            <person name="Butler J."/>
            <person name="Chin C."/>
            <person name="Gnerre S."/>
            <person name="Grabherr M."/>
            <person name="Kleber M."/>
            <person name="Mauceli E."/>
            <person name="MacCallum I."/>
        </authorList>
    </citation>
    <scope>NUCLEOTIDE SEQUENCE [LARGE SCALE GENOMIC DNA]</scope>
    <source>
        <strain evidence="9">Tucson 15010-1051.87</strain>
    </source>
</reference>
<dbReference type="InParanoid" id="B4M9G9"/>
<keyword evidence="2" id="KW-0719">Serine esterase</keyword>
<evidence type="ECO:0000256" key="4">
    <source>
        <dbReference type="ARBA" id="ARBA00023157"/>
    </source>
</evidence>
<evidence type="ECO:0000256" key="1">
    <source>
        <dbReference type="ARBA" id="ARBA00005964"/>
    </source>
</evidence>
<evidence type="ECO:0000256" key="5">
    <source>
        <dbReference type="ARBA" id="ARBA00023180"/>
    </source>
</evidence>
<dbReference type="SMR" id="B4M9G9"/>
<dbReference type="InterPro" id="IPR029058">
    <property type="entry name" value="AB_hydrolase_fold"/>
</dbReference>
<feature type="signal peptide" evidence="6">
    <location>
        <begin position="1"/>
        <end position="26"/>
    </location>
</feature>
<feature type="domain" description="Carboxylesterase type B" evidence="7">
    <location>
        <begin position="33"/>
        <end position="514"/>
    </location>
</feature>
<dbReference type="Pfam" id="PF00135">
    <property type="entry name" value="COesterase"/>
    <property type="match status" value="1"/>
</dbReference>
<dbReference type="GO" id="GO:0052689">
    <property type="term" value="F:carboxylic ester hydrolase activity"/>
    <property type="evidence" value="ECO:0007669"/>
    <property type="project" value="UniProtKB-KW"/>
</dbReference>
<keyword evidence="6" id="KW-0732">Signal</keyword>
<protein>
    <recommendedName>
        <fullName evidence="6">Carboxylic ester hydrolase</fullName>
        <ecNumber evidence="6">3.1.1.-</ecNumber>
    </recommendedName>
</protein>
<evidence type="ECO:0000313" key="8">
    <source>
        <dbReference type="EMBL" id="EDW57845.1"/>
    </source>
</evidence>
<dbReference type="PROSITE" id="PS00122">
    <property type="entry name" value="CARBOXYLESTERASE_B_1"/>
    <property type="match status" value="1"/>
</dbReference>
<dbReference type="InterPro" id="IPR002018">
    <property type="entry name" value="CarbesteraseB"/>
</dbReference>
<dbReference type="EMBL" id="CH940654">
    <property type="protein sequence ID" value="EDW57845.1"/>
    <property type="molecule type" value="Genomic_DNA"/>
</dbReference>
<name>B4M9G9_DROVI</name>
<gene>
    <name evidence="8" type="primary">Dvir\GJ18312</name>
    <name evidence="8" type="ORF">Dvir_GJ18312</name>
</gene>
<dbReference type="PANTHER" id="PTHR43142:SF1">
    <property type="entry name" value="CARBOXYLIC ESTER HYDROLASE"/>
    <property type="match status" value="1"/>
</dbReference>
<dbReference type="SUPFAM" id="SSF53474">
    <property type="entry name" value="alpha/beta-Hydrolases"/>
    <property type="match status" value="1"/>
</dbReference>